<evidence type="ECO:0000313" key="4">
    <source>
        <dbReference type="EMBL" id="MCW6509130.1"/>
    </source>
</evidence>
<organism evidence="4 5">
    <name type="scientific">Lichenifustis flavocetrariae</name>
    <dbReference type="NCBI Taxonomy" id="2949735"/>
    <lineage>
        <taxon>Bacteria</taxon>
        <taxon>Pseudomonadati</taxon>
        <taxon>Pseudomonadota</taxon>
        <taxon>Alphaproteobacteria</taxon>
        <taxon>Hyphomicrobiales</taxon>
        <taxon>Lichenihabitantaceae</taxon>
        <taxon>Lichenifustis</taxon>
    </lineage>
</organism>
<dbReference type="RefSeq" id="WP_282585492.1">
    <property type="nucleotide sequence ID" value="NZ_JAMOIM010000008.1"/>
</dbReference>
<keyword evidence="4" id="KW-0808">Transferase</keyword>
<dbReference type="AlphaFoldDB" id="A0AA41Z2G3"/>
<name>A0AA41Z2G3_9HYPH</name>
<dbReference type="PANTHER" id="PTHR12818">
    <property type="entry name" value="TRNA (ADENINE(37)-N6)-METHYLTRANSFERASE"/>
    <property type="match status" value="1"/>
</dbReference>
<protein>
    <submittedName>
        <fullName evidence="4">SAM-dependent methyltransferase</fullName>
    </submittedName>
</protein>
<sequence length="162" mass="18194">MTAANSDLRAGEQIADLPASSDASVYFLGRLRTPWSERSQCPRRGDAETGPLCRVELDPRWREALAGLHRLRHLEILYWMHLARRDLVMQNPKSRGELFGTFALRSPMRPNPISSSVVTLVSIEAEGLVVRGLDCIDGTPLIDIKPMHCPMWPEHQDAVGRL</sequence>
<dbReference type="GO" id="GO:0008168">
    <property type="term" value="F:methyltransferase activity"/>
    <property type="evidence" value="ECO:0007669"/>
    <property type="project" value="UniProtKB-KW"/>
</dbReference>
<evidence type="ECO:0000313" key="5">
    <source>
        <dbReference type="Proteomes" id="UP001165667"/>
    </source>
</evidence>
<dbReference type="InterPro" id="IPR023370">
    <property type="entry name" value="TrmO-like_N"/>
</dbReference>
<keyword evidence="5" id="KW-1185">Reference proteome</keyword>
<dbReference type="Gene3D" id="2.40.30.70">
    <property type="entry name" value="YaeB-like"/>
    <property type="match status" value="1"/>
</dbReference>
<gene>
    <name evidence="4" type="ORF">M8523_13960</name>
</gene>
<reference evidence="4" key="1">
    <citation type="submission" date="2022-05" db="EMBL/GenBank/DDBJ databases">
        <authorList>
            <person name="Pankratov T."/>
        </authorList>
    </citation>
    <scope>NUCLEOTIDE SEQUENCE</scope>
    <source>
        <strain evidence="4">BP6-180914</strain>
    </source>
</reference>
<dbReference type="PROSITE" id="PS51668">
    <property type="entry name" value="TSAA_2"/>
    <property type="match status" value="1"/>
</dbReference>
<comment type="similarity">
    <text evidence="2">Belongs to the tRNA methyltransferase O family.</text>
</comment>
<evidence type="ECO:0000256" key="1">
    <source>
        <dbReference type="ARBA" id="ARBA00022691"/>
    </source>
</evidence>
<dbReference type="SUPFAM" id="SSF118196">
    <property type="entry name" value="YaeB-like"/>
    <property type="match status" value="1"/>
</dbReference>
<dbReference type="InterPro" id="IPR040372">
    <property type="entry name" value="YaeB-like"/>
</dbReference>
<feature type="domain" description="TsaA-like" evidence="3">
    <location>
        <begin position="25"/>
        <end position="156"/>
    </location>
</feature>
<evidence type="ECO:0000256" key="2">
    <source>
        <dbReference type="ARBA" id="ARBA00033753"/>
    </source>
</evidence>
<dbReference type="CDD" id="cd09281">
    <property type="entry name" value="UPF0066"/>
    <property type="match status" value="1"/>
</dbReference>
<comment type="caution">
    <text evidence="4">The sequence shown here is derived from an EMBL/GenBank/DDBJ whole genome shotgun (WGS) entry which is preliminary data.</text>
</comment>
<accession>A0AA41Z2G3</accession>
<keyword evidence="1" id="KW-0949">S-adenosyl-L-methionine</keyword>
<dbReference type="Proteomes" id="UP001165667">
    <property type="component" value="Unassembled WGS sequence"/>
</dbReference>
<dbReference type="Pfam" id="PF01980">
    <property type="entry name" value="TrmO_N"/>
    <property type="match status" value="1"/>
</dbReference>
<proteinExistence type="inferred from homology"/>
<dbReference type="PANTHER" id="PTHR12818:SF0">
    <property type="entry name" value="TRNA (ADENINE(37)-N6)-METHYLTRANSFERASE"/>
    <property type="match status" value="1"/>
</dbReference>
<dbReference type="InterPro" id="IPR036414">
    <property type="entry name" value="YaeB_N_sf"/>
</dbReference>
<dbReference type="InterPro" id="IPR036413">
    <property type="entry name" value="YaeB-like_sf"/>
</dbReference>
<dbReference type="GO" id="GO:0032259">
    <property type="term" value="P:methylation"/>
    <property type="evidence" value="ECO:0007669"/>
    <property type="project" value="UniProtKB-KW"/>
</dbReference>
<keyword evidence="4" id="KW-0489">Methyltransferase</keyword>
<evidence type="ECO:0000259" key="3">
    <source>
        <dbReference type="PROSITE" id="PS51668"/>
    </source>
</evidence>
<dbReference type="EMBL" id="JAMOIM010000008">
    <property type="protein sequence ID" value="MCW6509130.1"/>
    <property type="molecule type" value="Genomic_DNA"/>
</dbReference>